<proteinExistence type="inferred from homology"/>
<dbReference type="InterPro" id="IPR000620">
    <property type="entry name" value="EamA_dom"/>
</dbReference>
<dbReference type="Pfam" id="PF00892">
    <property type="entry name" value="EamA"/>
    <property type="match status" value="2"/>
</dbReference>
<dbReference type="Proteomes" id="UP000031982">
    <property type="component" value="Unassembled WGS sequence"/>
</dbReference>
<evidence type="ECO:0000256" key="2">
    <source>
        <dbReference type="ARBA" id="ARBA00007362"/>
    </source>
</evidence>
<evidence type="ECO:0000256" key="4">
    <source>
        <dbReference type="ARBA" id="ARBA00022989"/>
    </source>
</evidence>
<name>A0ABR5AZ39_BACBA</name>
<feature type="transmembrane region" description="Helical" evidence="6">
    <location>
        <begin position="215"/>
        <end position="233"/>
    </location>
</feature>
<organism evidence="8 9">
    <name type="scientific">Bacillus badius</name>
    <dbReference type="NCBI Taxonomy" id="1455"/>
    <lineage>
        <taxon>Bacteria</taxon>
        <taxon>Bacillati</taxon>
        <taxon>Bacillota</taxon>
        <taxon>Bacilli</taxon>
        <taxon>Bacillales</taxon>
        <taxon>Bacillaceae</taxon>
        <taxon>Pseudobacillus</taxon>
    </lineage>
</organism>
<evidence type="ECO:0000313" key="8">
    <source>
        <dbReference type="EMBL" id="KIL80001.1"/>
    </source>
</evidence>
<keyword evidence="5 6" id="KW-0472">Membrane</keyword>
<dbReference type="PANTHER" id="PTHR32322:SF2">
    <property type="entry name" value="EAMA DOMAIN-CONTAINING PROTEIN"/>
    <property type="match status" value="1"/>
</dbReference>
<feature type="transmembrane region" description="Helical" evidence="6">
    <location>
        <begin position="270"/>
        <end position="286"/>
    </location>
</feature>
<evidence type="ECO:0000256" key="5">
    <source>
        <dbReference type="ARBA" id="ARBA00023136"/>
    </source>
</evidence>
<dbReference type="InterPro" id="IPR050638">
    <property type="entry name" value="AA-Vitamin_Transporters"/>
</dbReference>
<dbReference type="Gene3D" id="1.10.3730.20">
    <property type="match status" value="1"/>
</dbReference>
<feature type="transmembrane region" description="Helical" evidence="6">
    <location>
        <begin position="7"/>
        <end position="28"/>
    </location>
</feature>
<evidence type="ECO:0000313" key="9">
    <source>
        <dbReference type="Proteomes" id="UP000031982"/>
    </source>
</evidence>
<feature type="transmembrane region" description="Helical" evidence="6">
    <location>
        <begin position="182"/>
        <end position="203"/>
    </location>
</feature>
<dbReference type="RefSeq" id="WP_041096781.1">
    <property type="nucleotide sequence ID" value="NZ_JARTHD010000044.1"/>
</dbReference>
<dbReference type="EMBL" id="JXLP01000002">
    <property type="protein sequence ID" value="KIL80001.1"/>
    <property type="molecule type" value="Genomic_DNA"/>
</dbReference>
<gene>
    <name evidence="8" type="ORF">SD77_2455</name>
</gene>
<feature type="transmembrane region" description="Helical" evidence="6">
    <location>
        <begin position="34"/>
        <end position="55"/>
    </location>
</feature>
<feature type="transmembrane region" description="Helical" evidence="6">
    <location>
        <begin position="70"/>
        <end position="90"/>
    </location>
</feature>
<evidence type="ECO:0000256" key="1">
    <source>
        <dbReference type="ARBA" id="ARBA00004127"/>
    </source>
</evidence>
<comment type="similarity">
    <text evidence="2">Belongs to the EamA transporter family.</text>
</comment>
<accession>A0ABR5AZ39</accession>
<dbReference type="SUPFAM" id="SSF103481">
    <property type="entry name" value="Multidrug resistance efflux transporter EmrE"/>
    <property type="match status" value="2"/>
</dbReference>
<sequence>MDNKLALLLIGLGAALWGIIGVFVTYLYEMGFTPGQVVALRSFSAALLLVTYTFFKNRRLLNIRWADSKYFVGTGIISIVFFNWCLFSAIEETSISIASILLYTAPAFVAIFSRMFFKEALTPRKVSALFITFLGCSFVIGILPNMNETISLYGFILGLGSGFFYALYSIFGKFALQKYDSLTVTVYTFLFAAAASIPVSGVWQAGALLSDMKAWGYIIGLGVLSTALPFILYTKGLSKVESSKASIIATIEPVVASLVGFLIFHETLHAWQYIGIVLVISAVIIVQEPAQKSKKPSAVSKQLSS</sequence>
<keyword evidence="9" id="KW-1185">Reference proteome</keyword>
<dbReference type="PANTHER" id="PTHR32322">
    <property type="entry name" value="INNER MEMBRANE TRANSPORTER"/>
    <property type="match status" value="1"/>
</dbReference>
<keyword evidence="3 6" id="KW-0812">Transmembrane</keyword>
<comment type="caution">
    <text evidence="8">The sequence shown here is derived from an EMBL/GenBank/DDBJ whole genome shotgun (WGS) entry which is preliminary data.</text>
</comment>
<keyword evidence="4 6" id="KW-1133">Transmembrane helix</keyword>
<comment type="subcellular location">
    <subcellularLocation>
        <location evidence="1">Endomembrane system</location>
        <topology evidence="1">Multi-pass membrane protein</topology>
    </subcellularLocation>
</comment>
<feature type="transmembrane region" description="Helical" evidence="6">
    <location>
        <begin position="150"/>
        <end position="170"/>
    </location>
</feature>
<feature type="domain" description="EamA" evidence="7">
    <location>
        <begin position="153"/>
        <end position="286"/>
    </location>
</feature>
<feature type="transmembrane region" description="Helical" evidence="6">
    <location>
        <begin position="96"/>
        <end position="117"/>
    </location>
</feature>
<evidence type="ECO:0000259" key="7">
    <source>
        <dbReference type="Pfam" id="PF00892"/>
    </source>
</evidence>
<dbReference type="InterPro" id="IPR037185">
    <property type="entry name" value="EmrE-like"/>
</dbReference>
<reference evidence="8 9" key="1">
    <citation type="submission" date="2015-01" db="EMBL/GenBank/DDBJ databases">
        <title>Genome Assembly of Bacillus badius MTCC 1458.</title>
        <authorList>
            <person name="Verma A."/>
            <person name="Khatri I."/>
            <person name="Mual P."/>
            <person name="Subramanian S."/>
            <person name="Krishnamurthi S."/>
        </authorList>
    </citation>
    <scope>NUCLEOTIDE SEQUENCE [LARGE SCALE GENOMIC DNA]</scope>
    <source>
        <strain evidence="8 9">MTCC 1458</strain>
    </source>
</reference>
<feature type="transmembrane region" description="Helical" evidence="6">
    <location>
        <begin position="245"/>
        <end position="264"/>
    </location>
</feature>
<feature type="transmembrane region" description="Helical" evidence="6">
    <location>
        <begin position="126"/>
        <end position="144"/>
    </location>
</feature>
<evidence type="ECO:0000256" key="6">
    <source>
        <dbReference type="SAM" id="Phobius"/>
    </source>
</evidence>
<feature type="domain" description="EamA" evidence="7">
    <location>
        <begin position="6"/>
        <end position="140"/>
    </location>
</feature>
<protein>
    <submittedName>
        <fullName evidence="8">Transporter</fullName>
    </submittedName>
</protein>
<evidence type="ECO:0000256" key="3">
    <source>
        <dbReference type="ARBA" id="ARBA00022692"/>
    </source>
</evidence>